<accession>A0ACC2SX90</accession>
<dbReference type="EMBL" id="QTSX02004280">
    <property type="protein sequence ID" value="KAJ9066722.1"/>
    <property type="molecule type" value="Genomic_DNA"/>
</dbReference>
<name>A0ACC2SX90_9FUNG</name>
<evidence type="ECO:0000313" key="2">
    <source>
        <dbReference type="Proteomes" id="UP001165960"/>
    </source>
</evidence>
<proteinExistence type="predicted"/>
<reference evidence="1" key="1">
    <citation type="submission" date="2022-04" db="EMBL/GenBank/DDBJ databases">
        <title>Genome of the entomopathogenic fungus Entomophthora muscae.</title>
        <authorList>
            <person name="Elya C."/>
            <person name="Lovett B.R."/>
            <person name="Lee E."/>
            <person name="Macias A.M."/>
            <person name="Hajek A.E."/>
            <person name="De Bivort B.L."/>
            <person name="Kasson M.T."/>
            <person name="De Fine Licht H.H."/>
            <person name="Stajich J.E."/>
        </authorList>
    </citation>
    <scope>NUCLEOTIDE SEQUENCE</scope>
    <source>
        <strain evidence="1">Berkeley</strain>
    </source>
</reference>
<comment type="caution">
    <text evidence="1">The sequence shown here is derived from an EMBL/GenBank/DDBJ whole genome shotgun (WGS) entry which is preliminary data.</text>
</comment>
<dbReference type="Proteomes" id="UP001165960">
    <property type="component" value="Unassembled WGS sequence"/>
</dbReference>
<protein>
    <submittedName>
        <fullName evidence="1">Uncharacterized protein</fullName>
    </submittedName>
</protein>
<keyword evidence="2" id="KW-1185">Reference proteome</keyword>
<sequence length="100" mass="11085">MRKIERVAVKFNIALVLSFATTCLGKAFNPTVSSGYQRLVRREATLTTPGLADSGSNNGELIKKIVKVEDLKNEVLDREIKKWREAAKNVRQDSGVAPKV</sequence>
<organism evidence="1 2">
    <name type="scientific">Entomophthora muscae</name>
    <dbReference type="NCBI Taxonomy" id="34485"/>
    <lineage>
        <taxon>Eukaryota</taxon>
        <taxon>Fungi</taxon>
        <taxon>Fungi incertae sedis</taxon>
        <taxon>Zoopagomycota</taxon>
        <taxon>Entomophthoromycotina</taxon>
        <taxon>Entomophthoromycetes</taxon>
        <taxon>Entomophthorales</taxon>
        <taxon>Entomophthoraceae</taxon>
        <taxon>Entomophthora</taxon>
    </lineage>
</organism>
<gene>
    <name evidence="1" type="ORF">DSO57_1006944</name>
</gene>
<evidence type="ECO:0000313" key="1">
    <source>
        <dbReference type="EMBL" id="KAJ9066722.1"/>
    </source>
</evidence>